<dbReference type="InterPro" id="IPR013762">
    <property type="entry name" value="Integrase-like_cat_sf"/>
</dbReference>
<keyword evidence="2" id="KW-0238">DNA-binding</keyword>
<dbReference type="Gene3D" id="1.10.150.130">
    <property type="match status" value="1"/>
</dbReference>
<dbReference type="Proteomes" id="UP001500067">
    <property type="component" value="Unassembled WGS sequence"/>
</dbReference>
<evidence type="ECO:0000313" key="6">
    <source>
        <dbReference type="Proteomes" id="UP001500067"/>
    </source>
</evidence>
<proteinExistence type="inferred from homology"/>
<dbReference type="Gene3D" id="1.10.443.10">
    <property type="entry name" value="Intergrase catalytic core"/>
    <property type="match status" value="1"/>
</dbReference>
<accession>A0ABP8NDP3</accession>
<dbReference type="InterPro" id="IPR002104">
    <property type="entry name" value="Integrase_catalytic"/>
</dbReference>
<sequence>MKAKHYSINVHWDKRYPKAGTGLCPVQLAVSISGLQFKVSLRLYSTKADYEKAMSGKGGSEEVKELRKHITEYTTKAEHILERLPNPTRETFQRLFKSETDLFASQKTDISFLFEEYISHVRSEDRIKTAQNLEWSLKSFKRYKTRICFEDINEAWLNGYKQFMLKNGTSATTVQIYLRNLRTIFNVAIKQGYISEKHYPFRSYTIGTSAKSKSVLYAADLKKLWEYDGTTLRERRAKDYFFFLYLCNGMNFKDCCYLKFKNIKGDTLSFVREKTKNTNTVADKQITVYLHDEIKNIIIKWGNKPGNPDDYIFPILNGYKTAADKERRRMKVQREINDKLKVIGVKLGIEEKVILAVSRHSFATHLMVSGTPIEIIKSSLGHASSKTTEHYIKSIPTDKAREISSTLLNF</sequence>
<dbReference type="SUPFAM" id="SSF56349">
    <property type="entry name" value="DNA breaking-rejoining enzymes"/>
    <property type="match status" value="1"/>
</dbReference>
<dbReference type="RefSeq" id="WP_345081784.1">
    <property type="nucleotide sequence ID" value="NZ_BAABFA010000010.1"/>
</dbReference>
<comment type="similarity">
    <text evidence="1">Belongs to the 'phage' integrase family.</text>
</comment>
<evidence type="ECO:0000256" key="3">
    <source>
        <dbReference type="ARBA" id="ARBA00023172"/>
    </source>
</evidence>
<dbReference type="Pfam" id="PF13102">
    <property type="entry name" value="Phage_int_SAM_5"/>
    <property type="match status" value="1"/>
</dbReference>
<reference evidence="6" key="1">
    <citation type="journal article" date="2019" name="Int. J. Syst. Evol. Microbiol.">
        <title>The Global Catalogue of Microorganisms (GCM) 10K type strain sequencing project: providing services to taxonomists for standard genome sequencing and annotation.</title>
        <authorList>
            <consortium name="The Broad Institute Genomics Platform"/>
            <consortium name="The Broad Institute Genome Sequencing Center for Infectious Disease"/>
            <person name="Wu L."/>
            <person name="Ma J."/>
        </authorList>
    </citation>
    <scope>NUCLEOTIDE SEQUENCE [LARGE SCALE GENOMIC DNA]</scope>
    <source>
        <strain evidence="6">JCM 32105</strain>
    </source>
</reference>
<dbReference type="Pfam" id="PF00589">
    <property type="entry name" value="Phage_integrase"/>
    <property type="match status" value="1"/>
</dbReference>
<gene>
    <name evidence="5" type="ORF">GCM10023093_17760</name>
</gene>
<evidence type="ECO:0000313" key="5">
    <source>
        <dbReference type="EMBL" id="GAA4465487.1"/>
    </source>
</evidence>
<dbReference type="EMBL" id="BAABFA010000010">
    <property type="protein sequence ID" value="GAA4465487.1"/>
    <property type="molecule type" value="Genomic_DNA"/>
</dbReference>
<keyword evidence="6" id="KW-1185">Reference proteome</keyword>
<comment type="caution">
    <text evidence="5">The sequence shown here is derived from an EMBL/GenBank/DDBJ whole genome shotgun (WGS) entry which is preliminary data.</text>
</comment>
<keyword evidence="3" id="KW-0233">DNA recombination</keyword>
<name>A0ABP8NDP3_9BACT</name>
<organism evidence="5 6">
    <name type="scientific">Nemorincola caseinilytica</name>
    <dbReference type="NCBI Taxonomy" id="2054315"/>
    <lineage>
        <taxon>Bacteria</taxon>
        <taxon>Pseudomonadati</taxon>
        <taxon>Bacteroidota</taxon>
        <taxon>Chitinophagia</taxon>
        <taxon>Chitinophagales</taxon>
        <taxon>Chitinophagaceae</taxon>
        <taxon>Nemorincola</taxon>
    </lineage>
</organism>
<evidence type="ECO:0000256" key="2">
    <source>
        <dbReference type="ARBA" id="ARBA00023125"/>
    </source>
</evidence>
<dbReference type="PANTHER" id="PTHR30349">
    <property type="entry name" value="PHAGE INTEGRASE-RELATED"/>
    <property type="match status" value="1"/>
</dbReference>
<dbReference type="PANTHER" id="PTHR30349:SF64">
    <property type="entry name" value="PROPHAGE INTEGRASE INTD-RELATED"/>
    <property type="match status" value="1"/>
</dbReference>
<evidence type="ECO:0000259" key="4">
    <source>
        <dbReference type="PROSITE" id="PS51898"/>
    </source>
</evidence>
<evidence type="ECO:0000256" key="1">
    <source>
        <dbReference type="ARBA" id="ARBA00008857"/>
    </source>
</evidence>
<dbReference type="PROSITE" id="PS51898">
    <property type="entry name" value="TYR_RECOMBINASE"/>
    <property type="match status" value="1"/>
</dbReference>
<dbReference type="InterPro" id="IPR010998">
    <property type="entry name" value="Integrase_recombinase_N"/>
</dbReference>
<dbReference type="InterPro" id="IPR050090">
    <property type="entry name" value="Tyrosine_recombinase_XerCD"/>
</dbReference>
<dbReference type="InterPro" id="IPR025269">
    <property type="entry name" value="SAM-like_dom"/>
</dbReference>
<dbReference type="InterPro" id="IPR011010">
    <property type="entry name" value="DNA_brk_join_enz"/>
</dbReference>
<feature type="domain" description="Tyr recombinase" evidence="4">
    <location>
        <begin position="211"/>
        <end position="404"/>
    </location>
</feature>
<protein>
    <submittedName>
        <fullName evidence="5">Site-specific integrase</fullName>
    </submittedName>
</protein>